<dbReference type="Pfam" id="PF03564">
    <property type="entry name" value="DUF1759"/>
    <property type="match status" value="1"/>
</dbReference>
<sequence>MNNSPTIRRQIGKLSRQLPRHIGAVYDVLTDYELTIDNVQLNHVDSKNLPILRKDCVNARSNLLISYTRLEQLHQNWIALIAANKERRENGFIPTTTATSEASSLDSQSTKARQQNDISTPVTLQNEQVASPHHPRPDMIDQSSRNLCNFVDASLLSKVDLPMFSCSILEFPEFWERFSTLIGNKPHIDDATKFSLPKFSLKGKALHCIQGLPITSANYHIAVDILKTHFDDRVTTRHVLFSKLASLPPCDPTGKELQVLYNQMYALIRQFCTYEDDSKEYGLGAILLNKLPRHVRSRIYDKTNNQTNLTPTALIRLLTDIVRKESTLREMESQEPDSTSRYTYHVIHNQTQMIRSKKVLLSVRQKRCNFCSKMNHNSFNCQTYKTASERIQVAKNNRLCFNCLSGNHLTKDCTSKKTCSHCSKRHHTSLCLRYSQRSLASTPMATQTVHVANRSEHPNQTEKNRFHRPSQRQHHEQQGHIHFSEQPSLPSNLAEPATTLHTTQLPHETVKPPLMCAGVVLFNPNNENKEVHVTALLDTGASQSYITNDLIEQLQLQPSNPQRITMFTFGTEKPMSMEATNHEIGIRCTNNTTHLLHVQVLPILTRDINISYLPNGYRIFETRIGKIVADNTFRLYTLNNVVYTFSTSMTIPARHSDLVELVERFWSNEFLGMVDNLNQSDDDKCLEDFNNSIKYNKQERQYSVKLPFKDQLKRGIIEEIDEGQSANISHYLAHHGVISGSKKHTKVRCVSDGSAKKKEGMSINEILHKGPTLLPDLLGVLLRTRTMPIMVSSDIEKAFLMVELQEQSRNYTSFFWLRDPTKPARRI</sequence>
<proteinExistence type="predicted"/>
<dbReference type="Pfam" id="PF05585">
    <property type="entry name" value="DUF1758"/>
    <property type="match status" value="1"/>
</dbReference>
<dbReference type="Gene3D" id="2.40.70.10">
    <property type="entry name" value="Acid Proteases"/>
    <property type="match status" value="1"/>
</dbReference>
<dbReference type="Proteomes" id="UP001303046">
    <property type="component" value="Unassembled WGS sequence"/>
</dbReference>
<dbReference type="PANTHER" id="PTHR47331">
    <property type="entry name" value="PHD-TYPE DOMAIN-CONTAINING PROTEIN"/>
    <property type="match status" value="1"/>
</dbReference>
<protein>
    <recommendedName>
        <fullName evidence="2">CCHC-type domain-containing protein</fullName>
    </recommendedName>
</protein>
<dbReference type="EMBL" id="JAVFWL010000001">
    <property type="protein sequence ID" value="KAK6726394.1"/>
    <property type="molecule type" value="Genomic_DNA"/>
</dbReference>
<dbReference type="InterPro" id="IPR005312">
    <property type="entry name" value="DUF1759"/>
</dbReference>
<evidence type="ECO:0000259" key="2">
    <source>
        <dbReference type="SMART" id="SM00343"/>
    </source>
</evidence>
<dbReference type="InterPro" id="IPR001878">
    <property type="entry name" value="Znf_CCHC"/>
</dbReference>
<feature type="domain" description="CCHC-type" evidence="2">
    <location>
        <begin position="399"/>
        <end position="415"/>
    </location>
</feature>
<dbReference type="InterPro" id="IPR021109">
    <property type="entry name" value="Peptidase_aspartic_dom_sf"/>
</dbReference>
<feature type="region of interest" description="Disordered" evidence="1">
    <location>
        <begin position="453"/>
        <end position="484"/>
    </location>
</feature>
<accession>A0ABR1BIU8</accession>
<feature type="compositionally biased region" description="Basic and acidic residues" evidence="1">
    <location>
        <begin position="453"/>
        <end position="464"/>
    </location>
</feature>
<dbReference type="InterPro" id="IPR008737">
    <property type="entry name" value="DUF1758"/>
</dbReference>
<gene>
    <name evidence="3" type="primary">Necator_chrI.g733</name>
    <name evidence="3" type="ORF">RB195_004611</name>
</gene>
<dbReference type="SMART" id="SM00343">
    <property type="entry name" value="ZnF_C2HC"/>
    <property type="match status" value="2"/>
</dbReference>
<dbReference type="InterPro" id="IPR043502">
    <property type="entry name" value="DNA/RNA_pol_sf"/>
</dbReference>
<reference evidence="3 4" key="1">
    <citation type="submission" date="2023-08" db="EMBL/GenBank/DDBJ databases">
        <title>A Necator americanus chromosomal reference genome.</title>
        <authorList>
            <person name="Ilik V."/>
            <person name="Petrzelkova K.J."/>
            <person name="Pardy F."/>
            <person name="Fuh T."/>
            <person name="Niatou-Singa F.S."/>
            <person name="Gouil Q."/>
            <person name="Baker L."/>
            <person name="Ritchie M.E."/>
            <person name="Jex A.R."/>
            <person name="Gazzola D."/>
            <person name="Li H."/>
            <person name="Toshio Fujiwara R."/>
            <person name="Zhan B."/>
            <person name="Aroian R.V."/>
            <person name="Pafco B."/>
            <person name="Schwarz E.M."/>
        </authorList>
    </citation>
    <scope>NUCLEOTIDE SEQUENCE [LARGE SCALE GENOMIC DNA]</scope>
    <source>
        <strain evidence="3 4">Aroian</strain>
        <tissue evidence="3">Whole animal</tissue>
    </source>
</reference>
<evidence type="ECO:0000313" key="4">
    <source>
        <dbReference type="Proteomes" id="UP001303046"/>
    </source>
</evidence>
<comment type="caution">
    <text evidence="3">The sequence shown here is derived from an EMBL/GenBank/DDBJ whole genome shotgun (WGS) entry which is preliminary data.</text>
</comment>
<evidence type="ECO:0000313" key="3">
    <source>
        <dbReference type="EMBL" id="KAK6726394.1"/>
    </source>
</evidence>
<evidence type="ECO:0000256" key="1">
    <source>
        <dbReference type="SAM" id="MobiDB-lite"/>
    </source>
</evidence>
<dbReference type="PANTHER" id="PTHR47331:SF5">
    <property type="entry name" value="RIBONUCLEASE H"/>
    <property type="match status" value="1"/>
</dbReference>
<feature type="region of interest" description="Disordered" evidence="1">
    <location>
        <begin position="95"/>
        <end position="136"/>
    </location>
</feature>
<feature type="compositionally biased region" description="Polar residues" evidence="1">
    <location>
        <begin position="95"/>
        <end position="129"/>
    </location>
</feature>
<feature type="domain" description="CCHC-type" evidence="2">
    <location>
        <begin position="367"/>
        <end position="383"/>
    </location>
</feature>
<keyword evidence="4" id="KW-1185">Reference proteome</keyword>
<name>A0ABR1BIU8_NECAM</name>
<feature type="compositionally biased region" description="Basic and acidic residues" evidence="1">
    <location>
        <begin position="473"/>
        <end position="483"/>
    </location>
</feature>
<organism evidence="3 4">
    <name type="scientific">Necator americanus</name>
    <name type="common">Human hookworm</name>
    <dbReference type="NCBI Taxonomy" id="51031"/>
    <lineage>
        <taxon>Eukaryota</taxon>
        <taxon>Metazoa</taxon>
        <taxon>Ecdysozoa</taxon>
        <taxon>Nematoda</taxon>
        <taxon>Chromadorea</taxon>
        <taxon>Rhabditida</taxon>
        <taxon>Rhabditina</taxon>
        <taxon>Rhabditomorpha</taxon>
        <taxon>Strongyloidea</taxon>
        <taxon>Ancylostomatidae</taxon>
        <taxon>Bunostominae</taxon>
        <taxon>Necator</taxon>
    </lineage>
</organism>
<dbReference type="SUPFAM" id="SSF56672">
    <property type="entry name" value="DNA/RNA polymerases"/>
    <property type="match status" value="1"/>
</dbReference>